<dbReference type="PROSITE" id="PS50943">
    <property type="entry name" value="HTH_CROC1"/>
    <property type="match status" value="1"/>
</dbReference>
<dbReference type="EMBL" id="AFGF01000016">
    <property type="protein sequence ID" value="EGO65631.1"/>
    <property type="molecule type" value="Genomic_DNA"/>
</dbReference>
<evidence type="ECO:0000259" key="2">
    <source>
        <dbReference type="PROSITE" id="PS50943"/>
    </source>
</evidence>
<gene>
    <name evidence="3" type="ORF">ALO_01909</name>
</gene>
<dbReference type="Pfam" id="PF13560">
    <property type="entry name" value="HTH_31"/>
    <property type="match status" value="1"/>
</dbReference>
<protein>
    <recommendedName>
        <fullName evidence="2">HTH cro/C1-type domain-containing protein</fullName>
    </recommendedName>
</protein>
<dbReference type="SUPFAM" id="SSF47413">
    <property type="entry name" value="lambda repressor-like DNA-binding domains"/>
    <property type="match status" value="1"/>
</dbReference>
<dbReference type="STRING" id="1009370.ALO_01909"/>
<feature type="region of interest" description="Disordered" evidence="1">
    <location>
        <begin position="1"/>
        <end position="20"/>
    </location>
</feature>
<dbReference type="InterPro" id="IPR001387">
    <property type="entry name" value="Cro/C1-type_HTH"/>
</dbReference>
<sequence>MARTGKRLQGPGDRMKDLREQLGLTQDEVANKVAAALREMGSKKDFSQSQYSRYEKGIPKLWPQDVMEAVAQALGVTSSYLLSVEDQFSHHSDEVLEWLKKPESAPYAKEAFIAYLKEQA</sequence>
<dbReference type="GO" id="GO:0003677">
    <property type="term" value="F:DNA binding"/>
    <property type="evidence" value="ECO:0007669"/>
    <property type="project" value="InterPro"/>
</dbReference>
<dbReference type="AlphaFoldDB" id="F7NEB9"/>
<comment type="caution">
    <text evidence="3">The sequence shown here is derived from an EMBL/GenBank/DDBJ whole genome shotgun (WGS) entry which is preliminary data.</text>
</comment>
<dbReference type="Proteomes" id="UP000003240">
    <property type="component" value="Unassembled WGS sequence"/>
</dbReference>
<organism evidence="3 4">
    <name type="scientific">Acetonema longum DSM 6540</name>
    <dbReference type="NCBI Taxonomy" id="1009370"/>
    <lineage>
        <taxon>Bacteria</taxon>
        <taxon>Bacillati</taxon>
        <taxon>Bacillota</taxon>
        <taxon>Negativicutes</taxon>
        <taxon>Acetonemataceae</taxon>
        <taxon>Acetonema</taxon>
    </lineage>
</organism>
<keyword evidence="4" id="KW-1185">Reference proteome</keyword>
<dbReference type="OrthoDB" id="1683966at2"/>
<dbReference type="InterPro" id="IPR010982">
    <property type="entry name" value="Lambda_DNA-bd_dom_sf"/>
</dbReference>
<dbReference type="Gene3D" id="1.10.260.40">
    <property type="entry name" value="lambda repressor-like DNA-binding domains"/>
    <property type="match status" value="1"/>
</dbReference>
<evidence type="ECO:0000313" key="3">
    <source>
        <dbReference type="EMBL" id="EGO65631.1"/>
    </source>
</evidence>
<evidence type="ECO:0000256" key="1">
    <source>
        <dbReference type="SAM" id="MobiDB-lite"/>
    </source>
</evidence>
<accession>F7NEB9</accession>
<reference evidence="3 4" key="1">
    <citation type="journal article" date="2011" name="EMBO J.">
        <title>Structural diversity of bacterial flagellar motors.</title>
        <authorList>
            <person name="Chen S."/>
            <person name="Beeby M."/>
            <person name="Murphy G.E."/>
            <person name="Leadbetter J.R."/>
            <person name="Hendrixson D.R."/>
            <person name="Briegel A."/>
            <person name="Li Z."/>
            <person name="Shi J."/>
            <person name="Tocheva E.I."/>
            <person name="Muller A."/>
            <person name="Dobro M.J."/>
            <person name="Jensen G.J."/>
        </authorList>
    </citation>
    <scope>NUCLEOTIDE SEQUENCE [LARGE SCALE GENOMIC DNA]</scope>
    <source>
        <strain evidence="3 4">DSM 6540</strain>
    </source>
</reference>
<feature type="domain" description="HTH cro/C1-type" evidence="2">
    <location>
        <begin position="15"/>
        <end position="81"/>
    </location>
</feature>
<dbReference type="CDD" id="cd00093">
    <property type="entry name" value="HTH_XRE"/>
    <property type="match status" value="1"/>
</dbReference>
<dbReference type="SMART" id="SM00530">
    <property type="entry name" value="HTH_XRE"/>
    <property type="match status" value="1"/>
</dbReference>
<evidence type="ECO:0000313" key="4">
    <source>
        <dbReference type="Proteomes" id="UP000003240"/>
    </source>
</evidence>
<name>F7NEB9_9FIRM</name>
<proteinExistence type="predicted"/>